<organism evidence="1">
    <name type="scientific">Arundo donax</name>
    <name type="common">Giant reed</name>
    <name type="synonym">Donax arundinaceus</name>
    <dbReference type="NCBI Taxonomy" id="35708"/>
    <lineage>
        <taxon>Eukaryota</taxon>
        <taxon>Viridiplantae</taxon>
        <taxon>Streptophyta</taxon>
        <taxon>Embryophyta</taxon>
        <taxon>Tracheophyta</taxon>
        <taxon>Spermatophyta</taxon>
        <taxon>Magnoliopsida</taxon>
        <taxon>Liliopsida</taxon>
        <taxon>Poales</taxon>
        <taxon>Poaceae</taxon>
        <taxon>PACMAD clade</taxon>
        <taxon>Arundinoideae</taxon>
        <taxon>Arundineae</taxon>
        <taxon>Arundo</taxon>
    </lineage>
</organism>
<dbReference type="EMBL" id="GBRH01197768">
    <property type="protein sequence ID" value="JAE00128.1"/>
    <property type="molecule type" value="Transcribed_RNA"/>
</dbReference>
<accession>A0A0A9EVT9</accession>
<name>A0A0A9EVT9_ARUDO</name>
<sequence length="43" mass="4395">MGSSLRCTGLHAATPSLCGLCSPFLQAAQLLLNFQSGELASLS</sequence>
<reference evidence="1" key="2">
    <citation type="journal article" date="2015" name="Data Brief">
        <title>Shoot transcriptome of the giant reed, Arundo donax.</title>
        <authorList>
            <person name="Barrero R.A."/>
            <person name="Guerrero F.D."/>
            <person name="Moolhuijzen P."/>
            <person name="Goolsby J.A."/>
            <person name="Tidwell J."/>
            <person name="Bellgard S.E."/>
            <person name="Bellgard M.I."/>
        </authorList>
    </citation>
    <scope>NUCLEOTIDE SEQUENCE</scope>
    <source>
        <tissue evidence="1">Shoot tissue taken approximately 20 cm above the soil surface</tissue>
    </source>
</reference>
<protein>
    <submittedName>
        <fullName evidence="1">Sig3</fullName>
    </submittedName>
</protein>
<dbReference type="AlphaFoldDB" id="A0A0A9EVT9"/>
<evidence type="ECO:0000313" key="1">
    <source>
        <dbReference type="EMBL" id="JAE00128.1"/>
    </source>
</evidence>
<proteinExistence type="predicted"/>
<reference evidence="1" key="1">
    <citation type="submission" date="2014-09" db="EMBL/GenBank/DDBJ databases">
        <authorList>
            <person name="Magalhaes I.L.F."/>
            <person name="Oliveira U."/>
            <person name="Santos F.R."/>
            <person name="Vidigal T.H.D.A."/>
            <person name="Brescovit A.D."/>
            <person name="Santos A.J."/>
        </authorList>
    </citation>
    <scope>NUCLEOTIDE SEQUENCE</scope>
    <source>
        <tissue evidence="1">Shoot tissue taken approximately 20 cm above the soil surface</tissue>
    </source>
</reference>